<sequence length="863" mass="95787">MEHRLQVIGENEALQQFFSGQDVSGVLDSSVAVDTSILEQYLSNDMDPNNIMLPESPPDSSSEACSPPQIPEFRYKSPYLSNQPTNQELFQLTQNPAPSSSCRFKDQIPAPSHHDPLTHEQLRYLGLTNTYIKPGLHPSNTTFPTSAPLNSYTRPCTGPGLVLNVPTAPRTCLLGSTSVLQTCSRDSKKRRRSESEEQSAGMEASCSEGDGSQGGSVGNVLGSYQLLTWEQYRPEHWGALYDGSYQTLCPPAYHVDTDKGFNYSAVDDTSRTPSGPQPVDHFQIKVFGVKLESPSHQVTIEQSQPDRSKKAFHPVRVSLPSGKITKVTLGRLHFSETTSNNMRKKGKPNPDQRYFQMVVGLYAAVRGEETFLLTALMSEKIIVRASNPGQFEMDGDALWQRGGSQDGVVCQGRVGINTDSPDEALVVCGNAKVMGAVMQPSDRRAKENIQEVDSEQQLKRITQMRIVEFDYKPEFASNMGIDHTHQTGIIAQEVKELLPSAVTEVGDISCSDGEKIHNFLMVDKEQIFMENVGAVQQLSKLTDNLDTRIKELEVWNHRLAKLKSLGGSLRSTGKRSSVSGSPEEGKPGRVQKESWSQKCLQHKVFRASVFTLLATMALCIISITALYLVNLEDDNDMSNGSVDPLQPTAWSSTVPPTIPTGPWPPDMDFCELLYCDNVYCCPSPRGDSTESNFPSTETSDMSEKRDEKLYDQMKLAGDWTNTTIQSFMIKENQQVIDSKYCLRDECGPGRYVFRVPVSQFVPVNMRVTLLMNSTELLVVHLCSVEESAPCSAPLDIDGVSGSRYPSNTQGEHEWALHVARLYHSSYHFRSTVAGQADCNTDHHLAGALFTDYHFHFNRRCTDS</sequence>
<evidence type="ECO:0000256" key="5">
    <source>
        <dbReference type="ARBA" id="ARBA00023125"/>
    </source>
</evidence>
<dbReference type="PANTHER" id="PTHR13029:SF17">
    <property type="entry name" value="MYELIN REGULATORY FACTOR-LIKE PROTEIN"/>
    <property type="match status" value="1"/>
</dbReference>
<feature type="domain" description="NDT80" evidence="10">
    <location>
        <begin position="140"/>
        <end position="395"/>
    </location>
</feature>
<dbReference type="Gene3D" id="2.60.40.1390">
    <property type="entry name" value="NDT80 DNA-binding domain"/>
    <property type="match status" value="1"/>
</dbReference>
<reference evidence="12 13" key="2">
    <citation type="journal article" date="2023" name="Mol. Biol. Evol.">
        <title>Genomics of Secondarily Temperate Adaptation in the Only Non-Antarctic Icefish.</title>
        <authorList>
            <person name="Rivera-Colon A.G."/>
            <person name="Rayamajhi N."/>
            <person name="Minhas B.F."/>
            <person name="Madrigal G."/>
            <person name="Bilyk K.T."/>
            <person name="Yoon V."/>
            <person name="Hune M."/>
            <person name="Gregory S."/>
            <person name="Cheng C.H.C."/>
            <person name="Catchen J.M."/>
        </authorList>
    </citation>
    <scope>NUCLEOTIDE SEQUENCE [LARGE SCALE GENOMIC DNA]</scope>
    <source>
        <strain evidence="12">JMC-PN-2008</strain>
    </source>
</reference>
<evidence type="ECO:0000313" key="13">
    <source>
        <dbReference type="Proteomes" id="UP001346869"/>
    </source>
</evidence>
<evidence type="ECO:0000256" key="4">
    <source>
        <dbReference type="ARBA" id="ARBA00022989"/>
    </source>
</evidence>
<dbReference type="GO" id="GO:0016540">
    <property type="term" value="P:protein autoprocessing"/>
    <property type="evidence" value="ECO:0007669"/>
    <property type="project" value="InterPro"/>
</dbReference>
<comment type="caution">
    <text evidence="12">The sequence shown here is derived from an EMBL/GenBank/DDBJ whole genome shotgun (WGS) entry which is preliminary data.</text>
</comment>
<dbReference type="GO" id="GO:0045893">
    <property type="term" value="P:positive regulation of DNA-templated transcription"/>
    <property type="evidence" value="ECO:0007669"/>
    <property type="project" value="TreeGrafter"/>
</dbReference>
<feature type="compositionally biased region" description="Polar residues" evidence="8">
    <location>
        <begin position="689"/>
        <end position="699"/>
    </location>
</feature>
<keyword evidence="4 9" id="KW-1133">Transmembrane helix</keyword>
<dbReference type="InterPro" id="IPR024061">
    <property type="entry name" value="NDT80_DNA-bd_dom"/>
</dbReference>
<evidence type="ECO:0000256" key="1">
    <source>
        <dbReference type="ARBA" id="ARBA00004167"/>
    </source>
</evidence>
<dbReference type="GO" id="GO:0005789">
    <property type="term" value="C:endoplasmic reticulum membrane"/>
    <property type="evidence" value="ECO:0007669"/>
    <property type="project" value="TreeGrafter"/>
</dbReference>
<protein>
    <recommendedName>
        <fullName evidence="14">Myelin regulatory factor-like protein</fullName>
    </recommendedName>
</protein>
<evidence type="ECO:0000256" key="2">
    <source>
        <dbReference type="ARBA" id="ARBA00008221"/>
    </source>
</evidence>
<dbReference type="GO" id="GO:0003700">
    <property type="term" value="F:DNA-binding transcription factor activity"/>
    <property type="evidence" value="ECO:0007669"/>
    <property type="project" value="UniProtKB-UniRule"/>
</dbReference>
<dbReference type="Pfam" id="PF05224">
    <property type="entry name" value="NDT80_PhoG"/>
    <property type="match status" value="1"/>
</dbReference>
<dbReference type="PROSITE" id="PS51688">
    <property type="entry name" value="ICA"/>
    <property type="match status" value="1"/>
</dbReference>
<evidence type="ECO:0000259" key="10">
    <source>
        <dbReference type="PROSITE" id="PS51517"/>
    </source>
</evidence>
<feature type="region of interest" description="Disordered" evidence="8">
    <location>
        <begin position="686"/>
        <end position="705"/>
    </location>
</feature>
<dbReference type="InterPro" id="IPR026932">
    <property type="entry name" value="MYRF_ICA"/>
</dbReference>
<evidence type="ECO:0000256" key="3">
    <source>
        <dbReference type="ARBA" id="ARBA00022692"/>
    </source>
</evidence>
<evidence type="ECO:0008006" key="14">
    <source>
        <dbReference type="Google" id="ProtNLM"/>
    </source>
</evidence>
<dbReference type="PANTHER" id="PTHR13029">
    <property type="match status" value="1"/>
</dbReference>
<evidence type="ECO:0000256" key="7">
    <source>
        <dbReference type="PROSITE-ProRule" id="PRU00850"/>
    </source>
</evidence>
<evidence type="ECO:0000259" key="11">
    <source>
        <dbReference type="PROSITE" id="PS51688"/>
    </source>
</evidence>
<dbReference type="InterPro" id="IPR025719">
    <property type="entry name" value="MYRF_C2"/>
</dbReference>
<feature type="region of interest" description="Disordered" evidence="8">
    <location>
        <begin position="567"/>
        <end position="592"/>
    </location>
</feature>
<dbReference type="Pfam" id="PF13884">
    <property type="entry name" value="Peptidase_S74"/>
    <property type="match status" value="1"/>
</dbReference>
<dbReference type="GO" id="GO:0043565">
    <property type="term" value="F:sequence-specific DNA binding"/>
    <property type="evidence" value="ECO:0007669"/>
    <property type="project" value="TreeGrafter"/>
</dbReference>
<keyword evidence="6 9" id="KW-0472">Membrane</keyword>
<keyword evidence="3 9" id="KW-0812">Transmembrane</keyword>
<name>A0AAN7WTT1_ELEMC</name>
<dbReference type="InterPro" id="IPR037141">
    <property type="entry name" value="NDT80_DNA-bd_dom_sf"/>
</dbReference>
<evidence type="ECO:0000256" key="8">
    <source>
        <dbReference type="SAM" id="MobiDB-lite"/>
    </source>
</evidence>
<feature type="compositionally biased region" description="Polar residues" evidence="8">
    <location>
        <begin position="569"/>
        <end position="580"/>
    </location>
</feature>
<evidence type="ECO:0000256" key="9">
    <source>
        <dbReference type="SAM" id="Phobius"/>
    </source>
</evidence>
<organism evidence="12 13">
    <name type="scientific">Eleginops maclovinus</name>
    <name type="common">Patagonian blennie</name>
    <name type="synonym">Eleginus maclovinus</name>
    <dbReference type="NCBI Taxonomy" id="56733"/>
    <lineage>
        <taxon>Eukaryota</taxon>
        <taxon>Metazoa</taxon>
        <taxon>Chordata</taxon>
        <taxon>Craniata</taxon>
        <taxon>Vertebrata</taxon>
        <taxon>Euteleostomi</taxon>
        <taxon>Actinopterygii</taxon>
        <taxon>Neopterygii</taxon>
        <taxon>Teleostei</taxon>
        <taxon>Neoteleostei</taxon>
        <taxon>Acanthomorphata</taxon>
        <taxon>Eupercaria</taxon>
        <taxon>Perciformes</taxon>
        <taxon>Notothenioidei</taxon>
        <taxon>Eleginopidae</taxon>
        <taxon>Eleginops</taxon>
    </lineage>
</organism>
<feature type="DNA-binding region" description="NDT80" evidence="7">
    <location>
        <begin position="140"/>
        <end position="395"/>
    </location>
</feature>
<feature type="region of interest" description="Disordered" evidence="8">
    <location>
        <begin position="45"/>
        <end position="68"/>
    </location>
</feature>
<comment type="subcellular location">
    <subcellularLocation>
        <location evidence="1">Membrane</location>
        <topology evidence="1">Single-pass membrane protein</topology>
    </subcellularLocation>
</comment>
<evidence type="ECO:0000313" key="12">
    <source>
        <dbReference type="EMBL" id="KAK5849425.1"/>
    </source>
</evidence>
<dbReference type="Pfam" id="PF13887">
    <property type="entry name" value="MYRF_ICA"/>
    <property type="match status" value="1"/>
</dbReference>
<feature type="transmembrane region" description="Helical" evidence="9">
    <location>
        <begin position="607"/>
        <end position="629"/>
    </location>
</feature>
<accession>A0AAN7WTT1</accession>
<feature type="compositionally biased region" description="Basic and acidic residues" evidence="8">
    <location>
        <begin position="583"/>
        <end position="592"/>
    </location>
</feature>
<evidence type="ECO:0000256" key="6">
    <source>
        <dbReference type="ARBA" id="ARBA00023136"/>
    </source>
</evidence>
<dbReference type="InterPro" id="IPR051577">
    <property type="entry name" value="MRF-like"/>
</dbReference>
<dbReference type="EMBL" id="JAUZQC010000024">
    <property type="protein sequence ID" value="KAK5849425.1"/>
    <property type="molecule type" value="Genomic_DNA"/>
</dbReference>
<keyword evidence="5 7" id="KW-0238">DNA-binding</keyword>
<dbReference type="GO" id="GO:0005634">
    <property type="term" value="C:nucleus"/>
    <property type="evidence" value="ECO:0007669"/>
    <property type="project" value="TreeGrafter"/>
</dbReference>
<feature type="region of interest" description="Disordered" evidence="8">
    <location>
        <begin position="183"/>
        <end position="214"/>
    </location>
</feature>
<dbReference type="PROSITE" id="PS51517">
    <property type="entry name" value="NDT80"/>
    <property type="match status" value="1"/>
</dbReference>
<dbReference type="SUPFAM" id="SSF49417">
    <property type="entry name" value="p53-like transcription factors"/>
    <property type="match status" value="1"/>
</dbReference>
<proteinExistence type="inferred from homology"/>
<dbReference type="AlphaFoldDB" id="A0AAN7WTT1"/>
<dbReference type="Proteomes" id="UP001346869">
    <property type="component" value="Unassembled WGS sequence"/>
</dbReference>
<keyword evidence="13" id="KW-1185">Reference proteome</keyword>
<gene>
    <name evidence="12" type="ORF">PBY51_009069</name>
</gene>
<dbReference type="InterPro" id="IPR030392">
    <property type="entry name" value="S74_ICA"/>
</dbReference>
<comment type="similarity">
    <text evidence="2">Belongs to the MRF family.</text>
</comment>
<feature type="domain" description="Peptidase S74" evidence="11">
    <location>
        <begin position="441"/>
        <end position="549"/>
    </location>
</feature>
<dbReference type="Pfam" id="PF13888">
    <property type="entry name" value="MRF_C2"/>
    <property type="match status" value="1"/>
</dbReference>
<reference evidence="12 13" key="1">
    <citation type="journal article" date="2023" name="Genes (Basel)">
        <title>Chromosome-Level Genome Assembly and Circadian Gene Repertoire of the Patagonia Blennie Eleginops maclovinus-The Closest Ancestral Proxy of Antarctic Cryonotothenioids.</title>
        <authorList>
            <person name="Cheng C.C."/>
            <person name="Rivera-Colon A.G."/>
            <person name="Minhas B.F."/>
            <person name="Wilson L."/>
            <person name="Rayamajhi N."/>
            <person name="Vargas-Chacoff L."/>
            <person name="Catchen J.M."/>
        </authorList>
    </citation>
    <scope>NUCLEOTIDE SEQUENCE [LARGE SCALE GENOMIC DNA]</scope>
    <source>
        <strain evidence="12">JMC-PN-2008</strain>
    </source>
</reference>
<dbReference type="InterPro" id="IPR008967">
    <property type="entry name" value="p53-like_TF_DNA-bd_sf"/>
</dbReference>